<evidence type="ECO:0000259" key="5">
    <source>
        <dbReference type="Pfam" id="PF00171"/>
    </source>
</evidence>
<evidence type="ECO:0000256" key="3">
    <source>
        <dbReference type="PROSITE-ProRule" id="PRU10007"/>
    </source>
</evidence>
<dbReference type="InterPro" id="IPR015590">
    <property type="entry name" value="Aldehyde_DH_dom"/>
</dbReference>
<organism evidence="6 7">
    <name type="scientific">Mycobacterium branderi</name>
    <dbReference type="NCBI Taxonomy" id="43348"/>
    <lineage>
        <taxon>Bacteria</taxon>
        <taxon>Bacillati</taxon>
        <taxon>Actinomycetota</taxon>
        <taxon>Actinomycetes</taxon>
        <taxon>Mycobacteriales</taxon>
        <taxon>Mycobacteriaceae</taxon>
        <taxon>Mycobacterium</taxon>
    </lineage>
</organism>
<dbReference type="Gene3D" id="3.40.605.10">
    <property type="entry name" value="Aldehyde Dehydrogenase, Chain A, domain 1"/>
    <property type="match status" value="2"/>
</dbReference>
<dbReference type="Proteomes" id="UP000467379">
    <property type="component" value="Chromosome"/>
</dbReference>
<dbReference type="RefSeq" id="WP_264007123.1">
    <property type="nucleotide sequence ID" value="NZ_JACKTX010000034.1"/>
</dbReference>
<evidence type="ECO:0000256" key="2">
    <source>
        <dbReference type="ARBA" id="ARBA00023002"/>
    </source>
</evidence>
<accession>A0ABN6B0T0</accession>
<dbReference type="InterPro" id="IPR029510">
    <property type="entry name" value="Ald_DH_CS_GLU"/>
</dbReference>
<feature type="domain" description="Aldehyde dehydrogenase" evidence="5">
    <location>
        <begin position="13"/>
        <end position="449"/>
    </location>
</feature>
<evidence type="ECO:0000313" key="7">
    <source>
        <dbReference type="Proteomes" id="UP000467379"/>
    </source>
</evidence>
<dbReference type="PANTHER" id="PTHR42804">
    <property type="entry name" value="ALDEHYDE DEHYDROGENASE"/>
    <property type="match status" value="1"/>
</dbReference>
<comment type="similarity">
    <text evidence="1 4">Belongs to the aldehyde dehydrogenase family.</text>
</comment>
<dbReference type="PROSITE" id="PS00687">
    <property type="entry name" value="ALDEHYDE_DEHYDR_GLU"/>
    <property type="match status" value="1"/>
</dbReference>
<proteinExistence type="inferred from homology"/>
<dbReference type="Pfam" id="PF00171">
    <property type="entry name" value="Aldedh"/>
    <property type="match status" value="2"/>
</dbReference>
<protein>
    <submittedName>
        <fullName evidence="6">Aldehyde dehydrogenase</fullName>
    </submittedName>
</protein>
<keyword evidence="7" id="KW-1185">Reference proteome</keyword>
<name>A0ABN6B0T0_9MYCO</name>
<dbReference type="SUPFAM" id="SSF53720">
    <property type="entry name" value="ALDH-like"/>
    <property type="match status" value="1"/>
</dbReference>
<dbReference type="InterPro" id="IPR016162">
    <property type="entry name" value="Ald_DH_N"/>
</dbReference>
<dbReference type="InterPro" id="IPR016163">
    <property type="entry name" value="Ald_DH_C"/>
</dbReference>
<keyword evidence="2 4" id="KW-0560">Oxidoreductase</keyword>
<reference evidence="6 7" key="1">
    <citation type="journal article" date="2019" name="Emerg. Microbes Infect.">
        <title>Comprehensive subspecies identification of 175 nontuberculous mycobacteria species based on 7547 genomic profiles.</title>
        <authorList>
            <person name="Matsumoto Y."/>
            <person name="Kinjo T."/>
            <person name="Motooka D."/>
            <person name="Nabeya D."/>
            <person name="Jung N."/>
            <person name="Uechi K."/>
            <person name="Horii T."/>
            <person name="Iida T."/>
            <person name="Fujita J."/>
            <person name="Nakamura S."/>
        </authorList>
    </citation>
    <scope>NUCLEOTIDE SEQUENCE [LARGE SCALE GENOMIC DNA]</scope>
    <source>
        <strain evidence="6 7">JCM 12687</strain>
    </source>
</reference>
<dbReference type="InterPro" id="IPR016161">
    <property type="entry name" value="Ald_DH/histidinol_DH"/>
</dbReference>
<dbReference type="Gene3D" id="3.40.309.10">
    <property type="entry name" value="Aldehyde Dehydrogenase, Chain A, domain 2"/>
    <property type="match status" value="1"/>
</dbReference>
<feature type="domain" description="Aldehyde dehydrogenase" evidence="5">
    <location>
        <begin position="477"/>
        <end position="505"/>
    </location>
</feature>
<evidence type="ECO:0000313" key="6">
    <source>
        <dbReference type="EMBL" id="BBZ11357.1"/>
    </source>
</evidence>
<feature type="active site" evidence="3">
    <location>
        <position position="257"/>
    </location>
</feature>
<gene>
    <name evidence="6" type="ORF">MBRA_15520</name>
</gene>
<dbReference type="EMBL" id="AP022606">
    <property type="protein sequence ID" value="BBZ11357.1"/>
    <property type="molecule type" value="Genomic_DNA"/>
</dbReference>
<dbReference type="PANTHER" id="PTHR42804:SF1">
    <property type="entry name" value="ALDEHYDE DEHYDROGENASE-RELATED"/>
    <property type="match status" value="1"/>
</dbReference>
<evidence type="ECO:0000256" key="4">
    <source>
        <dbReference type="RuleBase" id="RU003345"/>
    </source>
</evidence>
<sequence length="508" mass="54573">MMREYQNFIDGQWSSENAVGTIDVIDPATEELIGRVVDGGPKQAAMAIEAARRAFDEGPWPWMSVRERAKIIKRFAEILDARRAELRELIVAEIGSTGFLTDLVQVGGAIEAAHYYGEFVEHDVTWVETPGGPVVSPTGLGGVTVVREPVGVVGVITPFNFPFSINIQKCLAALAVGCAVVLKPHPWTPMNALELAKVGEEAGLPPGVFNVVVGGAGVGEELCTHPGVDMIGFTGSTATGRRIREVSAATMKRAQLELGGKSAHIVLDDVTESDVAGIGFGQVLMHAGQACTVTSRLLLPEHLLDAYVEGLKAMAPMITVGDPRDPATVVGPLIREQQRQRVETFVESGKQEGARLVVGGKRPEHLERGFYYEPTAFVDCRNDMRLCQDEVFGPVLAVITYRSEDEAIRIANDSIYGLAGLVMTRNAAKGFNVARRVRTGTIMVQTVAPGVDLGTNPGRGQGPGWSLPARGMFNGGGPFGGFKQSGLGREQGRWGFEEYTELKSITMM</sequence>
<evidence type="ECO:0000256" key="1">
    <source>
        <dbReference type="ARBA" id="ARBA00009986"/>
    </source>
</evidence>